<accession>A0A850NRK5</accession>
<dbReference type="Proteomes" id="UP000557688">
    <property type="component" value="Unassembled WGS sequence"/>
</dbReference>
<dbReference type="Pfam" id="PF05402">
    <property type="entry name" value="PqqD"/>
    <property type="match status" value="1"/>
</dbReference>
<dbReference type="EMBL" id="JACHXV010000003">
    <property type="protein sequence ID" value="MBB3173150.1"/>
    <property type="molecule type" value="Genomic_DNA"/>
</dbReference>
<comment type="pathway">
    <text evidence="1">Cofactor biosynthesis; pyrroloquinoline quinone biosynthesis.</text>
</comment>
<dbReference type="RefSeq" id="WP_176624017.1">
    <property type="nucleotide sequence ID" value="NZ_JABXXQ010000157.1"/>
</dbReference>
<sequence>MSARIPRLAPGVRFRHDATRDAWVLLAPERLLLPDEIACAVLHEIDGVRDEAVIVDRLAEHYDAPRALIAGDVATLIDGLIADGVLRA</sequence>
<evidence type="ECO:0000313" key="4">
    <source>
        <dbReference type="EMBL" id="MBB3173150.1"/>
    </source>
</evidence>
<evidence type="ECO:0000256" key="2">
    <source>
        <dbReference type="ARBA" id="ARBA00011741"/>
    </source>
</evidence>
<evidence type="ECO:0000313" key="6">
    <source>
        <dbReference type="Proteomes" id="UP000557688"/>
    </source>
</evidence>
<reference evidence="4 6" key="2">
    <citation type="submission" date="2020-08" db="EMBL/GenBank/DDBJ databases">
        <title>Genomic Encyclopedia of Type Strains, Phase III (KMG-III): the genomes of soil and plant-associated and newly described type strains.</title>
        <authorList>
            <person name="Whitman W."/>
        </authorList>
    </citation>
    <scope>NUCLEOTIDE SEQUENCE [LARGE SCALE GENOMIC DNA]</scope>
    <source>
        <strain evidence="4 6">CECT 8088</strain>
    </source>
</reference>
<gene>
    <name evidence="5" type="primary">pqqD</name>
    <name evidence="4" type="ORF">FHR90_000968</name>
    <name evidence="5" type="ORF">HUK83_08980</name>
</gene>
<protein>
    <submittedName>
        <fullName evidence="5">Pyrroloquinoline quinone biosynthesis peptide chaperone PqqD</fullName>
    </submittedName>
    <submittedName>
        <fullName evidence="4">Pyrroloquinoline quinone biosynthesis protein D</fullName>
    </submittedName>
</protein>
<keyword evidence="6" id="KW-1185">Reference proteome</keyword>
<comment type="subunit">
    <text evidence="2">Monomer. Interacts with PqqE.</text>
</comment>
<evidence type="ECO:0000256" key="1">
    <source>
        <dbReference type="ARBA" id="ARBA00004886"/>
    </source>
</evidence>
<keyword evidence="3" id="KW-0884">PQQ biosynthesis</keyword>
<dbReference type="GO" id="GO:0018189">
    <property type="term" value="P:pyrroloquinoline quinone biosynthetic process"/>
    <property type="evidence" value="ECO:0007669"/>
    <property type="project" value="UniProtKB-UniPathway"/>
</dbReference>
<dbReference type="AlphaFoldDB" id="A0A850NRK5"/>
<name>A0A850NRK5_9PROT</name>
<dbReference type="Proteomes" id="UP000565205">
    <property type="component" value="Unassembled WGS sequence"/>
</dbReference>
<dbReference type="Gene3D" id="1.10.10.1150">
    <property type="entry name" value="Coenzyme PQQ synthesis protein D (PqqD)"/>
    <property type="match status" value="1"/>
</dbReference>
<dbReference type="GO" id="GO:0048038">
    <property type="term" value="F:quinone binding"/>
    <property type="evidence" value="ECO:0007669"/>
    <property type="project" value="InterPro"/>
</dbReference>
<dbReference type="InterPro" id="IPR041881">
    <property type="entry name" value="PqqD_sf"/>
</dbReference>
<evidence type="ECO:0000256" key="3">
    <source>
        <dbReference type="ARBA" id="ARBA00022905"/>
    </source>
</evidence>
<dbReference type="EMBL" id="JABXXQ010000157">
    <property type="protein sequence ID" value="NVN30466.1"/>
    <property type="molecule type" value="Genomic_DNA"/>
</dbReference>
<dbReference type="InterPro" id="IPR022479">
    <property type="entry name" value="PqqD_bac"/>
</dbReference>
<evidence type="ECO:0000313" key="7">
    <source>
        <dbReference type="Proteomes" id="UP000565205"/>
    </source>
</evidence>
<comment type="caution">
    <text evidence="5">The sequence shown here is derived from an EMBL/GenBank/DDBJ whole genome shotgun (WGS) entry which is preliminary data.</text>
</comment>
<organism evidence="5 7">
    <name type="scientific">Endobacter medicaginis</name>
    <dbReference type="NCBI Taxonomy" id="1181271"/>
    <lineage>
        <taxon>Bacteria</taxon>
        <taxon>Pseudomonadati</taxon>
        <taxon>Pseudomonadota</taxon>
        <taxon>Alphaproteobacteria</taxon>
        <taxon>Acetobacterales</taxon>
        <taxon>Acetobacteraceae</taxon>
        <taxon>Endobacter</taxon>
    </lineage>
</organism>
<evidence type="ECO:0000313" key="5">
    <source>
        <dbReference type="EMBL" id="NVN30466.1"/>
    </source>
</evidence>
<reference evidence="5 7" key="1">
    <citation type="submission" date="2020-06" db="EMBL/GenBank/DDBJ databases">
        <title>Description of novel acetic acid bacteria.</title>
        <authorList>
            <person name="Sombolestani A."/>
        </authorList>
    </citation>
    <scope>NUCLEOTIDE SEQUENCE [LARGE SCALE GENOMIC DNA]</scope>
    <source>
        <strain evidence="5 7">LMG 26838</strain>
    </source>
</reference>
<proteinExistence type="predicted"/>
<dbReference type="NCBIfam" id="TIGR03859">
    <property type="entry name" value="PQQ_PqqD"/>
    <property type="match status" value="1"/>
</dbReference>
<dbReference type="UniPathway" id="UPA00539"/>
<dbReference type="InterPro" id="IPR008792">
    <property type="entry name" value="PQQD"/>
</dbReference>